<keyword evidence="2 4" id="KW-0813">Transport</keyword>
<evidence type="ECO:0000256" key="2">
    <source>
        <dbReference type="ARBA" id="ARBA00022448"/>
    </source>
</evidence>
<comment type="subunit">
    <text evidence="4">Component of the exocyst complex.</text>
</comment>
<feature type="compositionally biased region" description="Low complexity" evidence="6">
    <location>
        <begin position="921"/>
        <end position="959"/>
    </location>
</feature>
<keyword evidence="5" id="KW-0175">Coiled coil</keyword>
<evidence type="ECO:0000256" key="4">
    <source>
        <dbReference type="RuleBase" id="RU365069"/>
    </source>
</evidence>
<evidence type="ECO:0000259" key="7">
    <source>
        <dbReference type="Pfam" id="PF15469"/>
    </source>
</evidence>
<keyword evidence="9" id="KW-1185">Reference proteome</keyword>
<proteinExistence type="inferred from homology"/>
<evidence type="ECO:0000313" key="9">
    <source>
        <dbReference type="Proteomes" id="UP001556367"/>
    </source>
</evidence>
<dbReference type="Proteomes" id="UP001556367">
    <property type="component" value="Unassembled WGS sequence"/>
</dbReference>
<dbReference type="Pfam" id="PF15469">
    <property type="entry name" value="Sec5"/>
    <property type="match status" value="1"/>
</dbReference>
<name>A0ABR3JRW3_9AGAR</name>
<dbReference type="EMBL" id="JASNQZ010000004">
    <property type="protein sequence ID" value="KAL0958155.1"/>
    <property type="molecule type" value="Genomic_DNA"/>
</dbReference>
<comment type="caution">
    <text evidence="8">The sequence shown here is derived from an EMBL/GenBank/DDBJ whole genome shotgun (WGS) entry which is preliminary data.</text>
</comment>
<dbReference type="PANTHER" id="PTHR13043:SF1">
    <property type="entry name" value="EXOCYST COMPLEX COMPONENT 2"/>
    <property type="match status" value="1"/>
</dbReference>
<feature type="domain" description="Exocyst complex component EXOC2/Sec5 N-terminal" evidence="7">
    <location>
        <begin position="68"/>
        <end position="916"/>
    </location>
</feature>
<evidence type="ECO:0000256" key="5">
    <source>
        <dbReference type="SAM" id="Coils"/>
    </source>
</evidence>
<evidence type="ECO:0000256" key="6">
    <source>
        <dbReference type="SAM" id="MobiDB-lite"/>
    </source>
</evidence>
<accession>A0ABR3JRW3</accession>
<protein>
    <recommendedName>
        <fullName evidence="4">Exocyst complex component SEC5</fullName>
    </recommendedName>
</protein>
<comment type="function">
    <text evidence="4">Component of the exocyst complex involved in the docking of exocytic vesicles with fusion sites on the plasma membrane.</text>
</comment>
<comment type="similarity">
    <text evidence="1 4">Belongs to the SEC5 family.</text>
</comment>
<dbReference type="InterPro" id="IPR039481">
    <property type="entry name" value="EXOC2/Sec5_N_dom"/>
</dbReference>
<keyword evidence="4" id="KW-0653">Protein transport</keyword>
<evidence type="ECO:0000256" key="3">
    <source>
        <dbReference type="ARBA" id="ARBA00022483"/>
    </source>
</evidence>
<keyword evidence="3 4" id="KW-0268">Exocytosis</keyword>
<dbReference type="InterPro" id="IPR029175">
    <property type="entry name" value="EXOC2/Sec5"/>
</dbReference>
<gene>
    <name evidence="8" type="ORF">HGRIS_000321</name>
</gene>
<organism evidence="8 9">
    <name type="scientific">Hohenbuehelia grisea</name>
    <dbReference type="NCBI Taxonomy" id="104357"/>
    <lineage>
        <taxon>Eukaryota</taxon>
        <taxon>Fungi</taxon>
        <taxon>Dikarya</taxon>
        <taxon>Basidiomycota</taxon>
        <taxon>Agaricomycotina</taxon>
        <taxon>Agaricomycetes</taxon>
        <taxon>Agaricomycetidae</taxon>
        <taxon>Agaricales</taxon>
        <taxon>Pleurotineae</taxon>
        <taxon>Pleurotaceae</taxon>
        <taxon>Hohenbuehelia</taxon>
    </lineage>
</organism>
<evidence type="ECO:0000313" key="8">
    <source>
        <dbReference type="EMBL" id="KAL0958155.1"/>
    </source>
</evidence>
<feature type="region of interest" description="Disordered" evidence="6">
    <location>
        <begin position="919"/>
        <end position="959"/>
    </location>
</feature>
<sequence>MPQSGFSVDEVTLLKAYKLSTLNPSKWEEVDHDDGAADVLSPTSEERVEHDVLGLGARVNIKELSPESRITSKSFDPKAFLSTVYPNATYQDLASGVVRLKASIDSRSEAMRILVENNFDRFVSVKASTDALYAEMTEGLLAPETDFATKPLRDELKSAAVKADQVFLPVLENASKAHKLRTTLGVFDRSKFFFNLPGSIIECVEAGRFEAAMRDYKKGKFLLESRPGQLLPIGNSASQGNATAGLGAGGVAKDGTSVEAQQRRILDKVWASVEKAMGEMRNVLAAQLQDASRSIEEQEKTIDILLELSTSDEPIWTFFDSQHKHITEQMNNAYKTAVASTQAKLDKLAAETSDPDLLNDSLVADLKLCVAALDSKTPETVIAMATGHEAWQATFDMVKNISEVMFASLSNYWRVAKSFIDGKFRKSTSATSASASRRSPSQCRTLALDIIKLYISLISAFFTLSDMAVASSPSLARTASTASPLVPTAQSCSLITAHWLMKILGEIQDSVQELTGLDIAPEAGSGLASLLESAKWRFEDLLLTAWLRDASLFYHLETWVAGSTTTATSTPGTPSATTTRYLSLTESFQRYITTGAYKLASGLDLSGSSSSSLLKQGRQSAIPHAFVAKITKAFLDAIYAFLDGLVHLASDESPVVSKDAPIAIRIGGEESRPGAGAGSGGSGGVGQPSANPLALLNIRDGDIRLLLVISNFATLASVVIPSMITQLENAFGISAEADRQTLMAVVKELDKTLFEGYLKPKSQFVTGILRGGILDPAMDWYDTPQPTEIRTYMFETLMHVVEVHAQVSSVSEALVERTICALVDDLSDEALRSFKQIPRFGMGGMLRATLEIEFMHQTLTRYATSAASKTLSDLYNTISQAYAKRPGDQNFPSNLDGVKKTLADTRRATGIEFLCFRQTKSKSGSSSSSTGRPGTSSSSRPGTASGSVRSGSSRRTAKD</sequence>
<evidence type="ECO:0000256" key="1">
    <source>
        <dbReference type="ARBA" id="ARBA00010578"/>
    </source>
</evidence>
<reference evidence="9" key="1">
    <citation type="submission" date="2024-06" db="EMBL/GenBank/DDBJ databases">
        <title>Multi-omics analyses provide insights into the biosynthesis of the anticancer antibiotic pleurotin in Hohenbuehelia grisea.</title>
        <authorList>
            <person name="Weaver J.A."/>
            <person name="Alberti F."/>
        </authorList>
    </citation>
    <scope>NUCLEOTIDE SEQUENCE [LARGE SCALE GENOMIC DNA]</scope>
    <source>
        <strain evidence="9">T-177</strain>
    </source>
</reference>
<dbReference type="PANTHER" id="PTHR13043">
    <property type="entry name" value="EXOCYST COMPLEX COMPONENT SEC5"/>
    <property type="match status" value="1"/>
</dbReference>
<feature type="coiled-coil region" evidence="5">
    <location>
        <begin position="281"/>
        <end position="351"/>
    </location>
</feature>